<dbReference type="InterPro" id="IPR030417">
    <property type="entry name" value="MS4A"/>
</dbReference>
<dbReference type="PANTHER" id="PTHR23320:SF96">
    <property type="entry name" value="CHANDRA PROTEIN-RELATED"/>
    <property type="match status" value="1"/>
</dbReference>
<accession>A0ABQ0FSM1</accession>
<feature type="transmembrane region" description="Helical" evidence="6">
    <location>
        <begin position="379"/>
        <end position="398"/>
    </location>
</feature>
<feature type="transmembrane region" description="Helical" evidence="6">
    <location>
        <begin position="410"/>
        <end position="434"/>
    </location>
</feature>
<dbReference type="EMBL" id="BAAFST010000019">
    <property type="protein sequence ID" value="GAB1302211.1"/>
    <property type="molecule type" value="Genomic_DNA"/>
</dbReference>
<evidence type="ECO:0000313" key="7">
    <source>
        <dbReference type="EMBL" id="GAB1302211.1"/>
    </source>
</evidence>
<name>A0ABQ0FSM1_APOSI</name>
<keyword evidence="5 6" id="KW-0472">Membrane</keyword>
<evidence type="ECO:0000256" key="3">
    <source>
        <dbReference type="ARBA" id="ARBA00022692"/>
    </source>
</evidence>
<feature type="transmembrane region" description="Helical" evidence="6">
    <location>
        <begin position="53"/>
        <end position="78"/>
    </location>
</feature>
<evidence type="ECO:0000256" key="2">
    <source>
        <dbReference type="ARBA" id="ARBA00009565"/>
    </source>
</evidence>
<comment type="similarity">
    <text evidence="2">Belongs to the MS4A family.</text>
</comment>
<evidence type="ECO:0000313" key="8">
    <source>
        <dbReference type="Proteomes" id="UP001623349"/>
    </source>
</evidence>
<dbReference type="PANTHER" id="PTHR23320">
    <property type="entry name" value="MEMBRANE-SPANNING 4-DOMAINS SUBFAMILY A MS4A -RELATED"/>
    <property type="match status" value="1"/>
</dbReference>
<sequence length="554" mass="60045">MIPVPAALETMQGLEQTTTAVVPGGAQPSEKSVMKSEMWNEIKEKFLEGEPKVLGVIQIMIALINLSLGTMILTNIFAEPIISVLLLAPIWGPIMFIVSGSLSIAAGVKTTKSLVISSLSLNTISSVLAAAASIMGIVSVALGSYSPFRYDNNNTIARGLDALMLILNLLEFCVAVSVSAFGCKASCCNSSEGSCSATIKSCCDSDSTPHDTSTIATIRTAREKCSRKSIQALSWRYRILRQRTTKTRIKDKSMNQTDLKQNLTKPNHYNVQGAQYFIRAESIISSSCGSSIMIPQVENNETIPAIFPNGINFPKTDKPKPAYQWQDSLKKHLKPEIKVMAAIQIMCAVTVLSLGIIFASVSPVPHFTSVISVLLKSGYPFVGALFFIVSGILSIITERKSTKPLVDGSLTLNILSVSFAFVGIFIISVSLAGLQPASVQCMQSKGLRPTEYHYYYPSYNSDRNECTITRSVLARMKGQGIDLSPFVRLGRSFPFSDGGDGFISTVTSLPGSSISDADQQCFGTWPGFVLCHAVVERVCSEFPWNALCNHAYEE</sequence>
<feature type="transmembrane region" description="Helical" evidence="6">
    <location>
        <begin position="339"/>
        <end position="359"/>
    </location>
</feature>
<comment type="caution">
    <text evidence="7">The sequence shown here is derived from an EMBL/GenBank/DDBJ whole genome shotgun (WGS) entry which is preliminary data.</text>
</comment>
<comment type="subcellular location">
    <subcellularLocation>
        <location evidence="1">Membrane</location>
        <topology evidence="1">Multi-pass membrane protein</topology>
    </subcellularLocation>
</comment>
<dbReference type="Pfam" id="PF04103">
    <property type="entry name" value="CD20"/>
    <property type="match status" value="2"/>
</dbReference>
<dbReference type="Proteomes" id="UP001623349">
    <property type="component" value="Unassembled WGS sequence"/>
</dbReference>
<evidence type="ECO:0000256" key="5">
    <source>
        <dbReference type="ARBA" id="ARBA00023136"/>
    </source>
</evidence>
<evidence type="ECO:0000256" key="4">
    <source>
        <dbReference type="ARBA" id="ARBA00022989"/>
    </source>
</evidence>
<proteinExistence type="inferred from homology"/>
<feature type="transmembrane region" description="Helical" evidence="6">
    <location>
        <begin position="119"/>
        <end position="142"/>
    </location>
</feature>
<protein>
    <submittedName>
        <fullName evidence="7">MS4A4C protein</fullName>
    </submittedName>
</protein>
<organism evidence="7 8">
    <name type="scientific">Apodemus speciosus</name>
    <name type="common">Large Japanese field mouse</name>
    <dbReference type="NCBI Taxonomy" id="105296"/>
    <lineage>
        <taxon>Eukaryota</taxon>
        <taxon>Metazoa</taxon>
        <taxon>Chordata</taxon>
        <taxon>Craniata</taxon>
        <taxon>Vertebrata</taxon>
        <taxon>Euteleostomi</taxon>
        <taxon>Mammalia</taxon>
        <taxon>Eutheria</taxon>
        <taxon>Euarchontoglires</taxon>
        <taxon>Glires</taxon>
        <taxon>Rodentia</taxon>
        <taxon>Myomorpha</taxon>
        <taxon>Muroidea</taxon>
        <taxon>Muridae</taxon>
        <taxon>Murinae</taxon>
        <taxon>Apodemus</taxon>
    </lineage>
</organism>
<gene>
    <name evidence="7" type="ORF">APTSU1_001744900</name>
</gene>
<evidence type="ECO:0000256" key="1">
    <source>
        <dbReference type="ARBA" id="ARBA00004141"/>
    </source>
</evidence>
<feature type="transmembrane region" description="Helical" evidence="6">
    <location>
        <begin position="84"/>
        <end position="107"/>
    </location>
</feature>
<reference evidence="7 8" key="1">
    <citation type="submission" date="2024-08" db="EMBL/GenBank/DDBJ databases">
        <title>The draft genome of Apodemus speciosus.</title>
        <authorList>
            <person name="Nabeshima K."/>
            <person name="Suzuki S."/>
            <person name="Onuma M."/>
        </authorList>
    </citation>
    <scope>NUCLEOTIDE SEQUENCE [LARGE SCALE GENOMIC DNA]</scope>
    <source>
        <strain evidence="7">IB14-021</strain>
    </source>
</reference>
<keyword evidence="4 6" id="KW-1133">Transmembrane helix</keyword>
<evidence type="ECO:0000256" key="6">
    <source>
        <dbReference type="SAM" id="Phobius"/>
    </source>
</evidence>
<keyword evidence="3 6" id="KW-0812">Transmembrane</keyword>
<keyword evidence="8" id="KW-1185">Reference proteome</keyword>
<dbReference type="InterPro" id="IPR007237">
    <property type="entry name" value="CD20-like"/>
</dbReference>